<dbReference type="InterPro" id="IPR050563">
    <property type="entry name" value="4-hydroxybenzoyl-CoA_TE"/>
</dbReference>
<sequence>MRHLARPALLNPASISLLPGCQRAARLARYQSTAASSDEPATASLSPRWLSDLKAKIGKCIMFGLDPVQTKEAGSILQEIAVDWRELVAGSEGFLTGNEQRGLYRHRVVWGEMDSMGHVNNVVYNRYAESARVNWALNFAATDPAHAAQWMELMTPNSIGLILRSIRTDYKFPMTYPDRVTVLHKLRNKPESDIDHFILDVLILSELHRRPAARCVEDIVVYDYKAARKAPLRPFMVKKFQDMFALQEQAKETYGNKVQDLIRRVRKLEQNSWDRPGAKEDFGSATNP</sequence>
<dbReference type="RefSeq" id="XP_033687589.1">
    <property type="nucleotide sequence ID" value="XM_033828513.1"/>
</dbReference>
<dbReference type="Pfam" id="PF13279">
    <property type="entry name" value="4HBT_2"/>
    <property type="match status" value="1"/>
</dbReference>
<dbReference type="InterPro" id="IPR029069">
    <property type="entry name" value="HotDog_dom_sf"/>
</dbReference>
<dbReference type="CDD" id="cd00586">
    <property type="entry name" value="4HBT"/>
    <property type="match status" value="1"/>
</dbReference>
<evidence type="ECO:0008006" key="3">
    <source>
        <dbReference type="Google" id="ProtNLM"/>
    </source>
</evidence>
<reference evidence="1" key="1">
    <citation type="journal article" date="2020" name="Stud. Mycol.">
        <title>101 Dothideomycetes genomes: a test case for predicting lifestyles and emergence of pathogens.</title>
        <authorList>
            <person name="Haridas S."/>
            <person name="Albert R."/>
            <person name="Binder M."/>
            <person name="Bloem J."/>
            <person name="Labutti K."/>
            <person name="Salamov A."/>
            <person name="Andreopoulos B."/>
            <person name="Baker S."/>
            <person name="Barry K."/>
            <person name="Bills G."/>
            <person name="Bluhm B."/>
            <person name="Cannon C."/>
            <person name="Castanera R."/>
            <person name="Culley D."/>
            <person name="Daum C."/>
            <person name="Ezra D."/>
            <person name="Gonzalez J."/>
            <person name="Henrissat B."/>
            <person name="Kuo A."/>
            <person name="Liang C."/>
            <person name="Lipzen A."/>
            <person name="Lutzoni F."/>
            <person name="Magnuson J."/>
            <person name="Mondo S."/>
            <person name="Nolan M."/>
            <person name="Ohm R."/>
            <person name="Pangilinan J."/>
            <person name="Park H.-J."/>
            <person name="Ramirez L."/>
            <person name="Alfaro M."/>
            <person name="Sun H."/>
            <person name="Tritt A."/>
            <person name="Yoshinaga Y."/>
            <person name="Zwiers L.-H."/>
            <person name="Turgeon B."/>
            <person name="Goodwin S."/>
            <person name="Spatafora J."/>
            <person name="Crous P."/>
            <person name="Grigoriev I."/>
        </authorList>
    </citation>
    <scope>NUCLEOTIDE SEQUENCE</scope>
    <source>
        <strain evidence="1">CBS 122368</strain>
    </source>
</reference>
<dbReference type="SUPFAM" id="SSF54637">
    <property type="entry name" value="Thioesterase/thiol ester dehydrase-isomerase"/>
    <property type="match status" value="1"/>
</dbReference>
<dbReference type="PANTHER" id="PTHR31793">
    <property type="entry name" value="4-HYDROXYBENZOYL-COA THIOESTERASE FAMILY MEMBER"/>
    <property type="match status" value="1"/>
</dbReference>
<dbReference type="GeneID" id="54581843"/>
<accession>A0A6A6IPW8</accession>
<keyword evidence="2" id="KW-1185">Reference proteome</keyword>
<gene>
    <name evidence="1" type="ORF">BU26DRAFT_517181</name>
</gene>
<dbReference type="OrthoDB" id="5538558at2759"/>
<evidence type="ECO:0000313" key="1">
    <source>
        <dbReference type="EMBL" id="KAF2252585.1"/>
    </source>
</evidence>
<dbReference type="GO" id="GO:0047617">
    <property type="term" value="F:fatty acyl-CoA hydrolase activity"/>
    <property type="evidence" value="ECO:0007669"/>
    <property type="project" value="TreeGrafter"/>
</dbReference>
<proteinExistence type="predicted"/>
<dbReference type="AlphaFoldDB" id="A0A6A6IPW8"/>
<name>A0A6A6IPW8_9PLEO</name>
<dbReference type="Gene3D" id="3.10.129.10">
    <property type="entry name" value="Hotdog Thioesterase"/>
    <property type="match status" value="1"/>
</dbReference>
<protein>
    <recommendedName>
        <fullName evidence="3">Thioesterase/thiol ester dehydrase-isomerase</fullName>
    </recommendedName>
</protein>
<dbReference type="PANTHER" id="PTHR31793:SF39">
    <property type="entry name" value="THIOESTERASE_THIOL ESTER DEHYDRASE-ISOMERASE"/>
    <property type="match status" value="1"/>
</dbReference>
<organism evidence="1 2">
    <name type="scientific">Trematosphaeria pertusa</name>
    <dbReference type="NCBI Taxonomy" id="390896"/>
    <lineage>
        <taxon>Eukaryota</taxon>
        <taxon>Fungi</taxon>
        <taxon>Dikarya</taxon>
        <taxon>Ascomycota</taxon>
        <taxon>Pezizomycotina</taxon>
        <taxon>Dothideomycetes</taxon>
        <taxon>Pleosporomycetidae</taxon>
        <taxon>Pleosporales</taxon>
        <taxon>Massarineae</taxon>
        <taxon>Trematosphaeriaceae</taxon>
        <taxon>Trematosphaeria</taxon>
    </lineage>
</organism>
<dbReference type="EMBL" id="ML987192">
    <property type="protein sequence ID" value="KAF2252585.1"/>
    <property type="molecule type" value="Genomic_DNA"/>
</dbReference>
<evidence type="ECO:0000313" key="2">
    <source>
        <dbReference type="Proteomes" id="UP000800094"/>
    </source>
</evidence>
<dbReference type="Proteomes" id="UP000800094">
    <property type="component" value="Unassembled WGS sequence"/>
</dbReference>